<keyword evidence="2" id="KW-1185">Reference proteome</keyword>
<dbReference type="AlphaFoldDB" id="A0A2S9GZG0"/>
<dbReference type="EMBL" id="PUGF01000010">
    <property type="protein sequence ID" value="PRC93006.1"/>
    <property type="molecule type" value="Genomic_DNA"/>
</dbReference>
<dbReference type="RefSeq" id="WP_105532138.1">
    <property type="nucleotide sequence ID" value="NZ_PUGF01000010.1"/>
</dbReference>
<protein>
    <submittedName>
        <fullName evidence="1">Uncharacterized protein</fullName>
    </submittedName>
</protein>
<name>A0A2S9GZG0_9BURK</name>
<dbReference type="Proteomes" id="UP000237839">
    <property type="component" value="Unassembled WGS sequence"/>
</dbReference>
<accession>A0A2S9GZG0</accession>
<comment type="caution">
    <text evidence="1">The sequence shown here is derived from an EMBL/GenBank/DDBJ whole genome shotgun (WGS) entry which is preliminary data.</text>
</comment>
<gene>
    <name evidence="1" type="ORF">S2091_2423</name>
</gene>
<evidence type="ECO:0000313" key="2">
    <source>
        <dbReference type="Proteomes" id="UP000237839"/>
    </source>
</evidence>
<reference evidence="1 2" key="1">
    <citation type="submission" date="2018-02" db="EMBL/GenBank/DDBJ databases">
        <title>Solimicrobium silvestre gen. nov., sp. nov., isolated from alpine forest soil.</title>
        <authorList>
            <person name="Margesin R."/>
            <person name="Albuquerque L."/>
            <person name="Zhang D.-C."/>
            <person name="Froufe H.J.C."/>
            <person name="Severino R."/>
            <person name="Roxo I."/>
            <person name="Egas C."/>
            <person name="Da Costa M.S."/>
        </authorList>
    </citation>
    <scope>NUCLEOTIDE SEQUENCE [LARGE SCALE GENOMIC DNA]</scope>
    <source>
        <strain evidence="1 2">S20-91</strain>
    </source>
</reference>
<proteinExistence type="predicted"/>
<organism evidence="1 2">
    <name type="scientific">Solimicrobium silvestre</name>
    <dbReference type="NCBI Taxonomy" id="2099400"/>
    <lineage>
        <taxon>Bacteria</taxon>
        <taxon>Pseudomonadati</taxon>
        <taxon>Pseudomonadota</taxon>
        <taxon>Betaproteobacteria</taxon>
        <taxon>Burkholderiales</taxon>
        <taxon>Oxalobacteraceae</taxon>
        <taxon>Solimicrobium</taxon>
    </lineage>
</organism>
<evidence type="ECO:0000313" key="1">
    <source>
        <dbReference type="EMBL" id="PRC93006.1"/>
    </source>
</evidence>
<sequence>MKNNFYYTALLLMPTLATQAQTKPNDSEIFPEPFIGVQVVPSNKMMSPTNSISNKQLKENGYIHSESENPGKLMAIKSRLPKNRVTLTDDPHYYYLRKNIEDIKLTFSYHPISQGELLGYAPVGTQINQAWTGIREFFKNKEFGLCSLTKYHIVDSKMGVRINADSVAYEVNSHLTTLNVEGSNESGFMYTVNWADSVFWNQLECAQDTFDKSIIHRMSAYASKIATQR</sequence>